<dbReference type="Proteomes" id="UP000544222">
    <property type="component" value="Unassembled WGS sequence"/>
</dbReference>
<feature type="signal peptide" evidence="1">
    <location>
        <begin position="1"/>
        <end position="23"/>
    </location>
</feature>
<dbReference type="EMBL" id="JACHYB010000002">
    <property type="protein sequence ID" value="MBB3188540.1"/>
    <property type="molecule type" value="Genomic_DNA"/>
</dbReference>
<evidence type="ECO:0000256" key="1">
    <source>
        <dbReference type="SAM" id="SignalP"/>
    </source>
</evidence>
<dbReference type="RefSeq" id="WP_183414293.1">
    <property type="nucleotide sequence ID" value="NZ_JACHYB010000002.1"/>
</dbReference>
<evidence type="ECO:0000313" key="3">
    <source>
        <dbReference type="Proteomes" id="UP000544222"/>
    </source>
</evidence>
<organism evidence="2 3">
    <name type="scientific">Microbacter margulisiae</name>
    <dbReference type="NCBI Taxonomy" id="1350067"/>
    <lineage>
        <taxon>Bacteria</taxon>
        <taxon>Pseudomonadati</taxon>
        <taxon>Bacteroidota</taxon>
        <taxon>Bacteroidia</taxon>
        <taxon>Bacteroidales</taxon>
        <taxon>Porphyromonadaceae</taxon>
        <taxon>Microbacter</taxon>
    </lineage>
</organism>
<keyword evidence="3" id="KW-1185">Reference proteome</keyword>
<protein>
    <submittedName>
        <fullName evidence="2">Spy/CpxP family protein refolding chaperone</fullName>
    </submittedName>
</protein>
<name>A0A7W5H380_9PORP</name>
<proteinExistence type="predicted"/>
<keyword evidence="1" id="KW-0732">Signal</keyword>
<comment type="caution">
    <text evidence="2">The sequence shown here is derived from an EMBL/GenBank/DDBJ whole genome shotgun (WGS) entry which is preliminary data.</text>
</comment>
<dbReference type="AlphaFoldDB" id="A0A7W5H380"/>
<gene>
    <name evidence="2" type="ORF">FHX64_002738</name>
</gene>
<evidence type="ECO:0000313" key="2">
    <source>
        <dbReference type="EMBL" id="MBB3188540.1"/>
    </source>
</evidence>
<reference evidence="2 3" key="1">
    <citation type="submission" date="2020-08" db="EMBL/GenBank/DDBJ databases">
        <title>Genomic Encyclopedia of Type Strains, Phase IV (KMG-IV): sequencing the most valuable type-strain genomes for metagenomic binning, comparative biology and taxonomic classification.</title>
        <authorList>
            <person name="Goeker M."/>
        </authorList>
    </citation>
    <scope>NUCLEOTIDE SEQUENCE [LARGE SCALE GENOMIC DNA]</scope>
    <source>
        <strain evidence="2 3">DSM 27471</strain>
    </source>
</reference>
<feature type="chain" id="PRO_5031539603" evidence="1">
    <location>
        <begin position="24"/>
        <end position="183"/>
    </location>
</feature>
<accession>A0A7W5H380</accession>
<sequence>MATKKVVVLSVLFSAFCVVVSSAQVTKTPPTPQTRAEKATVRMKKALNLNDEQAAKVEALNVKMFEAQMEMNKAMREAAKEFRTKVTSRNAEMQKILTPEQFKECQRMERHMRHHWQAMQQHWRHMQRPGYRTSNHWGNMRGPAHHMPYGMQCKNDSMQCMKGNMHPMNRHRTMQRDTTQTTN</sequence>